<accession>A0A1T2WZY6</accession>
<evidence type="ECO:0000259" key="1">
    <source>
        <dbReference type="Pfam" id="PF02492"/>
    </source>
</evidence>
<dbReference type="Proteomes" id="UP000190188">
    <property type="component" value="Unassembled WGS sequence"/>
</dbReference>
<proteinExistence type="predicted"/>
<evidence type="ECO:0000313" key="2">
    <source>
        <dbReference type="EMBL" id="OPA73036.1"/>
    </source>
</evidence>
<dbReference type="PANTHER" id="PTHR13748">
    <property type="entry name" value="COBW-RELATED"/>
    <property type="match status" value="1"/>
</dbReference>
<dbReference type="STRING" id="1324314.BVG16_30680"/>
<dbReference type="Gene3D" id="3.40.50.300">
    <property type="entry name" value="P-loop containing nucleotide triphosphate hydrolases"/>
    <property type="match status" value="1"/>
</dbReference>
<gene>
    <name evidence="2" type="ORF">BVG16_30680</name>
</gene>
<comment type="caution">
    <text evidence="2">The sequence shown here is derived from an EMBL/GenBank/DDBJ whole genome shotgun (WGS) entry which is preliminary data.</text>
</comment>
<dbReference type="InterPro" id="IPR051316">
    <property type="entry name" value="Zinc-reg_GTPase_activator"/>
</dbReference>
<protein>
    <recommendedName>
        <fullName evidence="1">CobW/HypB/UreG nucleotide-binding domain-containing protein</fullName>
    </recommendedName>
</protein>
<dbReference type="Pfam" id="PF02492">
    <property type="entry name" value="cobW"/>
    <property type="match status" value="1"/>
</dbReference>
<dbReference type="EMBL" id="MSZX01000023">
    <property type="protein sequence ID" value="OPA73036.1"/>
    <property type="molecule type" value="Genomic_DNA"/>
</dbReference>
<dbReference type="AlphaFoldDB" id="A0A1T2WZY6"/>
<keyword evidence="3" id="KW-1185">Reference proteome</keyword>
<name>A0A1T2WZY6_9BACL</name>
<dbReference type="GO" id="GO:0005737">
    <property type="term" value="C:cytoplasm"/>
    <property type="evidence" value="ECO:0007669"/>
    <property type="project" value="TreeGrafter"/>
</dbReference>
<dbReference type="PANTHER" id="PTHR13748:SF62">
    <property type="entry name" value="COBW DOMAIN-CONTAINING PROTEIN"/>
    <property type="match status" value="1"/>
</dbReference>
<dbReference type="InterPro" id="IPR027417">
    <property type="entry name" value="P-loop_NTPase"/>
</dbReference>
<dbReference type="SUPFAM" id="SSF52540">
    <property type="entry name" value="P-loop containing nucleoside triphosphate hydrolases"/>
    <property type="match status" value="1"/>
</dbReference>
<feature type="domain" description="CobW/HypB/UreG nucleotide-binding" evidence="1">
    <location>
        <begin position="35"/>
        <end position="198"/>
    </location>
</feature>
<dbReference type="InterPro" id="IPR003495">
    <property type="entry name" value="CobW/HypB/UreG_nucleotide-bd"/>
</dbReference>
<sequence length="240" mass="27438">MQSLLITRKREPELEGFNEYFAPTCVREHALLRLMEEVQQRGLKPGVLMNELGKQDVDGHLLEGYSKGALQKLLDGCVCCSKKSELAGSLKLRYDQKPDIILIELTGVANPEEITDALSEPNLVRSLDVKQIITVLDAEHTLDYNSIFASDRQLVHTLRRQIEVTHLIVLNKIDLAEENQLLKIEKMIRKQNERAQIVRTMQSRIDVGPIMDSMLLEKNTWKTRIPSCLIAPFVFQATRY</sequence>
<evidence type="ECO:0000313" key="3">
    <source>
        <dbReference type="Proteomes" id="UP000190188"/>
    </source>
</evidence>
<organism evidence="2 3">
    <name type="scientific">Paenibacillus selenitireducens</name>
    <dbReference type="NCBI Taxonomy" id="1324314"/>
    <lineage>
        <taxon>Bacteria</taxon>
        <taxon>Bacillati</taxon>
        <taxon>Bacillota</taxon>
        <taxon>Bacilli</taxon>
        <taxon>Bacillales</taxon>
        <taxon>Paenibacillaceae</taxon>
        <taxon>Paenibacillus</taxon>
    </lineage>
</organism>
<reference evidence="2 3" key="1">
    <citation type="submission" date="2017-01" db="EMBL/GenBank/DDBJ databases">
        <title>Genome analysis of Paenibacillus selenitrireducens ES3-24.</title>
        <authorList>
            <person name="Xu D."/>
            <person name="Yao R."/>
            <person name="Zheng S."/>
        </authorList>
    </citation>
    <scope>NUCLEOTIDE SEQUENCE [LARGE SCALE GENOMIC DNA]</scope>
    <source>
        <strain evidence="2 3">ES3-24</strain>
    </source>
</reference>